<protein>
    <submittedName>
        <fullName evidence="3">Putative MAM and LDL-receptor class A domain-containing protein 1-like</fullName>
    </submittedName>
</protein>
<accession>A0A2G8KK22</accession>
<dbReference type="Proteomes" id="UP000230750">
    <property type="component" value="Unassembled WGS sequence"/>
</dbReference>
<dbReference type="PANTHER" id="PTHR23282:SF142">
    <property type="entry name" value="MAM DOMAIN-CONTAINING PROTEIN"/>
    <property type="match status" value="1"/>
</dbReference>
<name>A0A2G8KK22_STIJA</name>
<evidence type="ECO:0000313" key="3">
    <source>
        <dbReference type="EMBL" id="PIK48361.1"/>
    </source>
</evidence>
<feature type="domain" description="MAM" evidence="2">
    <location>
        <begin position="66"/>
        <end position="223"/>
    </location>
</feature>
<keyword evidence="4" id="KW-1185">Reference proteome</keyword>
<keyword evidence="3" id="KW-0675">Receptor</keyword>
<dbReference type="EMBL" id="MRZV01000526">
    <property type="protein sequence ID" value="PIK48361.1"/>
    <property type="molecule type" value="Genomic_DNA"/>
</dbReference>
<reference evidence="3 4" key="1">
    <citation type="journal article" date="2017" name="PLoS Biol.">
        <title>The sea cucumber genome provides insights into morphological evolution and visceral regeneration.</title>
        <authorList>
            <person name="Zhang X."/>
            <person name="Sun L."/>
            <person name="Yuan J."/>
            <person name="Sun Y."/>
            <person name="Gao Y."/>
            <person name="Zhang L."/>
            <person name="Li S."/>
            <person name="Dai H."/>
            <person name="Hamel J.F."/>
            <person name="Liu C."/>
            <person name="Yu Y."/>
            <person name="Liu S."/>
            <person name="Lin W."/>
            <person name="Guo K."/>
            <person name="Jin S."/>
            <person name="Xu P."/>
            <person name="Storey K.B."/>
            <person name="Huan P."/>
            <person name="Zhang T."/>
            <person name="Zhou Y."/>
            <person name="Zhang J."/>
            <person name="Lin C."/>
            <person name="Li X."/>
            <person name="Xing L."/>
            <person name="Huo D."/>
            <person name="Sun M."/>
            <person name="Wang L."/>
            <person name="Mercier A."/>
            <person name="Li F."/>
            <person name="Yang H."/>
            <person name="Xiang J."/>
        </authorList>
    </citation>
    <scope>NUCLEOTIDE SEQUENCE [LARGE SCALE GENOMIC DNA]</scope>
    <source>
        <strain evidence="3">Shaxun</strain>
        <tissue evidence="3">Muscle</tissue>
    </source>
</reference>
<sequence>MTFLYRLPVFLEDLFQGRHWTMMTPSSIARMGDWHAPNGVGCYPLTRKCDFVQDCSDGSDETECGTSCDFESGRCGWKNSAKDTLNWIRDNGDQTDRIKTGPTTDHTTETELGYITNLVNPFKTGINNTHLLLESPWNQSLYPLPLVPHGGSTVGTLNIFLRTEDENTLLFTQSGSQGNQWQFTDDLTIGHRDDFEIIIEAIRGLTITGDIAIDDVLLENCNDGKKQSDFGRVRGLVEYHFMQNMLAK</sequence>
<dbReference type="OrthoDB" id="412155at2759"/>
<dbReference type="InterPro" id="IPR000998">
    <property type="entry name" value="MAM_dom"/>
</dbReference>
<dbReference type="Gene3D" id="2.60.120.200">
    <property type="match status" value="1"/>
</dbReference>
<dbReference type="InterPro" id="IPR013320">
    <property type="entry name" value="ConA-like_dom_sf"/>
</dbReference>
<dbReference type="CDD" id="cd06263">
    <property type="entry name" value="MAM"/>
    <property type="match status" value="1"/>
</dbReference>
<dbReference type="Gene3D" id="4.10.400.10">
    <property type="entry name" value="Low-density Lipoprotein Receptor"/>
    <property type="match status" value="1"/>
</dbReference>
<evidence type="ECO:0000256" key="1">
    <source>
        <dbReference type="ARBA" id="ARBA00023157"/>
    </source>
</evidence>
<dbReference type="STRING" id="307972.A0A2G8KK22"/>
<keyword evidence="1" id="KW-1015">Disulfide bond</keyword>
<organism evidence="3 4">
    <name type="scientific">Stichopus japonicus</name>
    <name type="common">Sea cucumber</name>
    <dbReference type="NCBI Taxonomy" id="307972"/>
    <lineage>
        <taxon>Eukaryota</taxon>
        <taxon>Metazoa</taxon>
        <taxon>Echinodermata</taxon>
        <taxon>Eleutherozoa</taxon>
        <taxon>Echinozoa</taxon>
        <taxon>Holothuroidea</taxon>
        <taxon>Aspidochirotacea</taxon>
        <taxon>Aspidochirotida</taxon>
        <taxon>Stichopodidae</taxon>
        <taxon>Apostichopus</taxon>
    </lineage>
</organism>
<dbReference type="InterPro" id="IPR051560">
    <property type="entry name" value="MAM_domain-containing"/>
</dbReference>
<evidence type="ECO:0000259" key="2">
    <source>
        <dbReference type="PROSITE" id="PS50060"/>
    </source>
</evidence>
<comment type="caution">
    <text evidence="3">The sequence shown here is derived from an EMBL/GenBank/DDBJ whole genome shotgun (WGS) entry which is preliminary data.</text>
</comment>
<dbReference type="PROSITE" id="PS50060">
    <property type="entry name" value="MAM_2"/>
    <property type="match status" value="1"/>
</dbReference>
<dbReference type="SUPFAM" id="SSF57424">
    <property type="entry name" value="LDL receptor-like module"/>
    <property type="match status" value="1"/>
</dbReference>
<dbReference type="CDD" id="cd00112">
    <property type="entry name" value="LDLa"/>
    <property type="match status" value="1"/>
</dbReference>
<dbReference type="Pfam" id="PF00629">
    <property type="entry name" value="MAM"/>
    <property type="match status" value="1"/>
</dbReference>
<evidence type="ECO:0000313" key="4">
    <source>
        <dbReference type="Proteomes" id="UP000230750"/>
    </source>
</evidence>
<dbReference type="AlphaFoldDB" id="A0A2G8KK22"/>
<dbReference type="InterPro" id="IPR036055">
    <property type="entry name" value="LDL_receptor-like_sf"/>
</dbReference>
<dbReference type="PANTHER" id="PTHR23282">
    <property type="entry name" value="APICAL ENDOSOMAL GLYCOPROTEIN PRECURSOR"/>
    <property type="match status" value="1"/>
</dbReference>
<dbReference type="SMART" id="SM00137">
    <property type="entry name" value="MAM"/>
    <property type="match status" value="1"/>
</dbReference>
<proteinExistence type="predicted"/>
<dbReference type="SUPFAM" id="SSF49899">
    <property type="entry name" value="Concanavalin A-like lectins/glucanases"/>
    <property type="match status" value="1"/>
</dbReference>
<dbReference type="SMART" id="SM00192">
    <property type="entry name" value="LDLa"/>
    <property type="match status" value="1"/>
</dbReference>
<dbReference type="GO" id="GO:0016020">
    <property type="term" value="C:membrane"/>
    <property type="evidence" value="ECO:0007669"/>
    <property type="project" value="InterPro"/>
</dbReference>
<dbReference type="InterPro" id="IPR002172">
    <property type="entry name" value="LDrepeatLR_classA_rpt"/>
</dbReference>
<gene>
    <name evidence="3" type="ORF">BSL78_14762</name>
</gene>